<dbReference type="InterPro" id="IPR027443">
    <property type="entry name" value="IPNS-like_sf"/>
</dbReference>
<reference evidence="2" key="1">
    <citation type="submission" date="2021-02" db="EMBL/GenBank/DDBJ databases">
        <authorList>
            <person name="Nieuwenhuis M."/>
            <person name="Van De Peppel L.J.J."/>
        </authorList>
    </citation>
    <scope>NUCLEOTIDE SEQUENCE</scope>
    <source>
        <strain evidence="2">D49</strain>
    </source>
</reference>
<dbReference type="EMBL" id="JABCKI010000092">
    <property type="protein sequence ID" value="KAG5652863.1"/>
    <property type="molecule type" value="Genomic_DNA"/>
</dbReference>
<organism evidence="2 3">
    <name type="scientific">Sphagnurus paluster</name>
    <dbReference type="NCBI Taxonomy" id="117069"/>
    <lineage>
        <taxon>Eukaryota</taxon>
        <taxon>Fungi</taxon>
        <taxon>Dikarya</taxon>
        <taxon>Basidiomycota</taxon>
        <taxon>Agaricomycotina</taxon>
        <taxon>Agaricomycetes</taxon>
        <taxon>Agaricomycetidae</taxon>
        <taxon>Agaricales</taxon>
        <taxon>Tricholomatineae</taxon>
        <taxon>Lyophyllaceae</taxon>
        <taxon>Sphagnurus</taxon>
    </lineage>
</organism>
<dbReference type="Pfam" id="PF12937">
    <property type="entry name" value="F-box-like"/>
    <property type="match status" value="1"/>
</dbReference>
<dbReference type="InterPro" id="IPR001810">
    <property type="entry name" value="F-box_dom"/>
</dbReference>
<comment type="caution">
    <text evidence="2">The sequence shown here is derived from an EMBL/GenBank/DDBJ whole genome shotgun (WGS) entry which is preliminary data.</text>
</comment>
<gene>
    <name evidence="2" type="ORF">H0H81_003362</name>
</gene>
<dbReference type="Proteomes" id="UP000717328">
    <property type="component" value="Unassembled WGS sequence"/>
</dbReference>
<dbReference type="InterPro" id="IPR036047">
    <property type="entry name" value="F-box-like_dom_sf"/>
</dbReference>
<sequence>MALFSGGILRSNLHRVVPPPGAQSAFERWSLVFFTRPGNSVVLRALVEDSKLIADAVASTPEKSFETNSTSSEWFARRIKNQRINNRKFSTFGFMMDALKPPTQPSALKIPQRASKLPRAFSTHPSQELEPAGISRLSTELLAIVFAFSVEARYTDFDKAQPLTLRSPYTLSAVCKRWRDIALADTALWNELFINGIGQQSPGFINAIPIWLGRAQNRPLHLAFHISDDTPTDAIASVLVPFLPKIRKFHVSAPVSFFHALALPYDRGIIRFPLLEEIRFKATTADRTMNQTFERIYKHRINLKGVPKLKKISLESYDISREFTFISMKILHGVPYSQLTSLRLSEHAFTTCDAQVILRACAKLVFCEMTLVPCSSFPLAQRTRYIWLPRLRFLSLLFGVKVGSDETSTEGVARLFEIMRAPELRNVSLSAICDISHTMGAELVRSFMKIIQVSTDIRVLWIKNLPARFEALRPLLALLPRLQILRMNAPLGRTTWGYVHVLHRMEDTFLPRLGVVSITDNMEPRLLDEHGLLRTKVDLSFELGEFMLLDGIKRRLLGDEMGPPWPGSRLVELSVLWRNVPEVWMNNPRMSLYTLDTFRETYDLDIRFPLEVAKLEE</sequence>
<evidence type="ECO:0000259" key="1">
    <source>
        <dbReference type="Pfam" id="PF12937"/>
    </source>
</evidence>
<dbReference type="SUPFAM" id="SSF81383">
    <property type="entry name" value="F-box domain"/>
    <property type="match status" value="1"/>
</dbReference>
<protein>
    <recommendedName>
        <fullName evidence="1">F-box domain-containing protein</fullName>
    </recommendedName>
</protein>
<keyword evidence="3" id="KW-1185">Reference proteome</keyword>
<dbReference type="Gene3D" id="2.60.120.330">
    <property type="entry name" value="B-lactam Antibiotic, Isopenicillin N Synthase, Chain"/>
    <property type="match status" value="1"/>
</dbReference>
<name>A0A9P7GQP4_9AGAR</name>
<accession>A0A9P7GQP4</accession>
<dbReference type="AlphaFoldDB" id="A0A9P7GQP4"/>
<dbReference type="InterPro" id="IPR032675">
    <property type="entry name" value="LRR_dom_sf"/>
</dbReference>
<dbReference type="Gene3D" id="3.80.10.10">
    <property type="entry name" value="Ribonuclease Inhibitor"/>
    <property type="match status" value="1"/>
</dbReference>
<feature type="domain" description="F-box" evidence="1">
    <location>
        <begin position="164"/>
        <end position="194"/>
    </location>
</feature>
<dbReference type="SUPFAM" id="SSF51197">
    <property type="entry name" value="Clavaminate synthase-like"/>
    <property type="match status" value="1"/>
</dbReference>
<evidence type="ECO:0000313" key="2">
    <source>
        <dbReference type="EMBL" id="KAG5652863.1"/>
    </source>
</evidence>
<dbReference type="SUPFAM" id="SSF52047">
    <property type="entry name" value="RNI-like"/>
    <property type="match status" value="1"/>
</dbReference>
<reference evidence="2" key="2">
    <citation type="submission" date="2021-10" db="EMBL/GenBank/DDBJ databases">
        <title>Phylogenomics reveals ancestral predisposition of the termite-cultivated fungus Termitomyces towards a domesticated lifestyle.</title>
        <authorList>
            <person name="Auxier B."/>
            <person name="Grum-Grzhimaylo A."/>
            <person name="Cardenas M.E."/>
            <person name="Lodge J.D."/>
            <person name="Laessoe T."/>
            <person name="Pedersen O."/>
            <person name="Smith M.E."/>
            <person name="Kuyper T.W."/>
            <person name="Franco-Molano E.A."/>
            <person name="Baroni T.J."/>
            <person name="Aanen D.K."/>
        </authorList>
    </citation>
    <scope>NUCLEOTIDE SEQUENCE</scope>
    <source>
        <strain evidence="2">D49</strain>
    </source>
</reference>
<dbReference type="Gene3D" id="1.20.1280.50">
    <property type="match status" value="1"/>
</dbReference>
<dbReference type="OrthoDB" id="406156at2759"/>
<proteinExistence type="predicted"/>
<evidence type="ECO:0000313" key="3">
    <source>
        <dbReference type="Proteomes" id="UP000717328"/>
    </source>
</evidence>